<reference evidence="3 4" key="1">
    <citation type="journal article" date="2021" name="Environ. Microbiol.">
        <title>Gene family expansions and transcriptome signatures uncover fungal adaptations to wood decay.</title>
        <authorList>
            <person name="Hage H."/>
            <person name="Miyauchi S."/>
            <person name="Viragh M."/>
            <person name="Drula E."/>
            <person name="Min B."/>
            <person name="Chaduli D."/>
            <person name="Navarro D."/>
            <person name="Favel A."/>
            <person name="Norest M."/>
            <person name="Lesage-Meessen L."/>
            <person name="Balint B."/>
            <person name="Merenyi Z."/>
            <person name="de Eugenio L."/>
            <person name="Morin E."/>
            <person name="Martinez A.T."/>
            <person name="Baldrian P."/>
            <person name="Stursova M."/>
            <person name="Martinez M.J."/>
            <person name="Novotny C."/>
            <person name="Magnuson J.K."/>
            <person name="Spatafora J.W."/>
            <person name="Maurice S."/>
            <person name="Pangilinan J."/>
            <person name="Andreopoulos W."/>
            <person name="LaButti K."/>
            <person name="Hundley H."/>
            <person name="Na H."/>
            <person name="Kuo A."/>
            <person name="Barry K."/>
            <person name="Lipzen A."/>
            <person name="Henrissat B."/>
            <person name="Riley R."/>
            <person name="Ahrendt S."/>
            <person name="Nagy L.G."/>
            <person name="Grigoriev I.V."/>
            <person name="Martin F."/>
            <person name="Rosso M.N."/>
        </authorList>
    </citation>
    <scope>NUCLEOTIDE SEQUENCE [LARGE SCALE GENOMIC DNA]</scope>
    <source>
        <strain evidence="3 4">CIRM-BRFM 1785</strain>
    </source>
</reference>
<dbReference type="InterPro" id="IPR051908">
    <property type="entry name" value="Ribosomal_N-acetyltransferase"/>
</dbReference>
<dbReference type="Pfam" id="PF13302">
    <property type="entry name" value="Acetyltransf_3"/>
    <property type="match status" value="1"/>
</dbReference>
<dbReference type="Gene3D" id="3.40.630.30">
    <property type="match status" value="1"/>
</dbReference>
<proteinExistence type="predicted"/>
<evidence type="ECO:0000313" key="4">
    <source>
        <dbReference type="Proteomes" id="UP000814176"/>
    </source>
</evidence>
<evidence type="ECO:0000259" key="2">
    <source>
        <dbReference type="PROSITE" id="PS51186"/>
    </source>
</evidence>
<feature type="domain" description="N-acetyltransferase" evidence="2">
    <location>
        <begin position="71"/>
        <end position="225"/>
    </location>
</feature>
<organism evidence="3 4">
    <name type="scientific">Rhodofomes roseus</name>
    <dbReference type="NCBI Taxonomy" id="34475"/>
    <lineage>
        <taxon>Eukaryota</taxon>
        <taxon>Fungi</taxon>
        <taxon>Dikarya</taxon>
        <taxon>Basidiomycota</taxon>
        <taxon>Agaricomycotina</taxon>
        <taxon>Agaricomycetes</taxon>
        <taxon>Polyporales</taxon>
        <taxon>Rhodofomes</taxon>
    </lineage>
</organism>
<dbReference type="Proteomes" id="UP000814176">
    <property type="component" value="Unassembled WGS sequence"/>
</dbReference>
<accession>A0ABQ8JZA6</accession>
<comment type="caution">
    <text evidence="3">The sequence shown here is derived from an EMBL/GenBank/DDBJ whole genome shotgun (WGS) entry which is preliminary data.</text>
</comment>
<dbReference type="EMBL" id="JADCUA010000036">
    <property type="protein sequence ID" value="KAH9829645.1"/>
    <property type="molecule type" value="Genomic_DNA"/>
</dbReference>
<dbReference type="SUPFAM" id="SSF55729">
    <property type="entry name" value="Acyl-CoA N-acyltransferases (Nat)"/>
    <property type="match status" value="1"/>
</dbReference>
<name>A0ABQ8JZA6_9APHY</name>
<protein>
    <submittedName>
        <fullName evidence="3">Acyl-CoA N-acyltransferase</fullName>
    </submittedName>
</protein>
<evidence type="ECO:0000256" key="1">
    <source>
        <dbReference type="SAM" id="MobiDB-lite"/>
    </source>
</evidence>
<dbReference type="InterPro" id="IPR016181">
    <property type="entry name" value="Acyl_CoA_acyltransferase"/>
</dbReference>
<dbReference type="InterPro" id="IPR000182">
    <property type="entry name" value="GNAT_dom"/>
</dbReference>
<dbReference type="RefSeq" id="XP_047773088.1">
    <property type="nucleotide sequence ID" value="XM_047925901.1"/>
</dbReference>
<dbReference type="PANTHER" id="PTHR43441:SF5">
    <property type="entry name" value="FAMILY ACETYLTRANSFERASE, PUTATIVE-RELATED"/>
    <property type="match status" value="1"/>
</dbReference>
<dbReference type="GeneID" id="72006633"/>
<feature type="region of interest" description="Disordered" evidence="1">
    <location>
        <begin position="1"/>
        <end position="22"/>
    </location>
</feature>
<sequence>MSFTNLYRPPPDPPTPTADELYGSDPYDINYVYPLDLQLLQNHRVRLTPFIPRAHGALFWDAVGPTFPDLFRYYPVLFTTLEQNLAFFERAYHANPECVLLAIMDKTTPDDAHPELGGGTFAGIIGLIRTSRAQLSTEIGYAVVFPAFQRKKIATNATAILLNYCLELPTASPPGLGLRRVQWGAHPDNVASIQLALNLGFKVEGTHRWTYSKKDNNGVGNLPREGDWCSGQCGFDVAVHSMCWDDWESGGRERSQARVDGSAA</sequence>
<keyword evidence="4" id="KW-1185">Reference proteome</keyword>
<dbReference type="PANTHER" id="PTHR43441">
    <property type="entry name" value="RIBOSOMAL-PROTEIN-SERINE ACETYLTRANSFERASE"/>
    <property type="match status" value="1"/>
</dbReference>
<evidence type="ECO:0000313" key="3">
    <source>
        <dbReference type="EMBL" id="KAH9829645.1"/>
    </source>
</evidence>
<dbReference type="PROSITE" id="PS51186">
    <property type="entry name" value="GNAT"/>
    <property type="match status" value="1"/>
</dbReference>
<gene>
    <name evidence="3" type="ORF">C8Q71DRAFT_799627</name>
</gene>